<evidence type="ECO:0000313" key="1">
    <source>
        <dbReference type="EMBL" id="GAA5528969.1"/>
    </source>
</evidence>
<proteinExistence type="predicted"/>
<dbReference type="InterPro" id="IPR017438">
    <property type="entry name" value="ATP-NAD_kinase_N"/>
</dbReference>
<dbReference type="InterPro" id="IPR016064">
    <property type="entry name" value="NAD/diacylglycerol_kinase_sf"/>
</dbReference>
<accession>A0ABP9X0R2</accession>
<sequence>MTRVAIIANPASSKDIRRVVSHASSVSNNEKTSIVRRVLQGLAATPVHEVWYLPDHAGIVRNAAERQQLPFRLLPFEGQWHDHADDTTLAARLAEQHGVGCLITLGGDGTARAAVKGSRSIPILALSTGTNNAFPQTIEPTLAGLAAGSMACFASEAVTRHALLEIYRNQELLDLALVDVASVADSLGGRAVWEISKVQQVVTTRLTPGTVGLSAIGGHSGIAPADAQAVHVLLGAGRTINVPIAPGLITPVALAESTYLTAGESVELRSGAIALDGEREWMARAGEQWQVKVLADGVATVDIAAALAAFTQQQAR</sequence>
<dbReference type="RefSeq" id="WP_345722586.1">
    <property type="nucleotide sequence ID" value="NZ_BAABRU010000009.1"/>
</dbReference>
<keyword evidence="2" id="KW-1185">Reference proteome</keyword>
<evidence type="ECO:0000313" key="2">
    <source>
        <dbReference type="Proteomes" id="UP001428290"/>
    </source>
</evidence>
<organism evidence="1 2">
    <name type="scientific">Herpetosiphon gulosus</name>
    <dbReference type="NCBI Taxonomy" id="1973496"/>
    <lineage>
        <taxon>Bacteria</taxon>
        <taxon>Bacillati</taxon>
        <taxon>Chloroflexota</taxon>
        <taxon>Chloroflexia</taxon>
        <taxon>Herpetosiphonales</taxon>
        <taxon>Herpetosiphonaceae</taxon>
        <taxon>Herpetosiphon</taxon>
    </lineage>
</organism>
<dbReference type="Gene3D" id="3.40.50.10330">
    <property type="entry name" value="Probable inorganic polyphosphate/atp-NAD kinase, domain 1"/>
    <property type="match status" value="1"/>
</dbReference>
<evidence type="ECO:0008006" key="3">
    <source>
        <dbReference type="Google" id="ProtNLM"/>
    </source>
</evidence>
<dbReference type="PANTHER" id="PTHR40697">
    <property type="entry name" value="ACETOIN CATABOLISM PROTEIN X"/>
    <property type="match status" value="1"/>
</dbReference>
<dbReference type="Pfam" id="PF01513">
    <property type="entry name" value="NAD_kinase"/>
    <property type="match status" value="1"/>
</dbReference>
<name>A0ABP9X0R2_9CHLR</name>
<dbReference type="InterPro" id="IPR039065">
    <property type="entry name" value="AcoX-like"/>
</dbReference>
<dbReference type="InterPro" id="IPR002504">
    <property type="entry name" value="NADK"/>
</dbReference>
<dbReference type="PANTHER" id="PTHR40697:SF3">
    <property type="entry name" value="ACETOIN CATABOLISM PROTEIN X"/>
    <property type="match status" value="1"/>
</dbReference>
<reference evidence="1 2" key="1">
    <citation type="submission" date="2024-02" db="EMBL/GenBank/DDBJ databases">
        <title>Herpetosiphon gulosus NBRC 112829.</title>
        <authorList>
            <person name="Ichikawa N."/>
            <person name="Katano-Makiyama Y."/>
            <person name="Hidaka K."/>
        </authorList>
    </citation>
    <scope>NUCLEOTIDE SEQUENCE [LARGE SCALE GENOMIC DNA]</scope>
    <source>
        <strain evidence="1 2">NBRC 112829</strain>
    </source>
</reference>
<comment type="caution">
    <text evidence="1">The sequence shown here is derived from an EMBL/GenBank/DDBJ whole genome shotgun (WGS) entry which is preliminary data.</text>
</comment>
<dbReference type="SUPFAM" id="SSF111331">
    <property type="entry name" value="NAD kinase/diacylglycerol kinase-like"/>
    <property type="match status" value="1"/>
</dbReference>
<gene>
    <name evidence="1" type="ORF">Hgul01_02772</name>
</gene>
<protein>
    <recommendedName>
        <fullName evidence="3">ATP-NAD kinase</fullName>
    </recommendedName>
</protein>
<dbReference type="Proteomes" id="UP001428290">
    <property type="component" value="Unassembled WGS sequence"/>
</dbReference>
<dbReference type="EMBL" id="BAABRU010000009">
    <property type="protein sequence ID" value="GAA5528969.1"/>
    <property type="molecule type" value="Genomic_DNA"/>
</dbReference>